<dbReference type="InterPro" id="IPR011989">
    <property type="entry name" value="ARM-like"/>
</dbReference>
<gene>
    <name evidence="1" type="ORF">CVV64_10460</name>
</gene>
<evidence type="ECO:0000313" key="2">
    <source>
        <dbReference type="Proteomes" id="UP000233256"/>
    </source>
</evidence>
<dbReference type="Gene3D" id="1.25.10.10">
    <property type="entry name" value="Leucine-rich Repeat Variant"/>
    <property type="match status" value="3"/>
</dbReference>
<dbReference type="Proteomes" id="UP000233256">
    <property type="component" value="Unassembled WGS sequence"/>
</dbReference>
<sequence length="962" mass="106402">MDNTESPKIPSPLMDIDERRREHFLTSLLINHGPELLPVLREISHRDPSYRIRHLARKHICRLHNIRRYLKLNEKSIPVALPADGDAGISRFIADNPVQSPDPLISSVAMDMISSLHITSFAPVIRDMVLNTTDPFIAARAATVLSNLQPHDTGNTLSTILRRFEDPRVRKAIAMALWTDGSPQSIRQLIRLANDKNPQIRTDAIMWLASSNWNLAGSLVTEMFHHGDDLDRLAALEVASSLALPETLAMIVTALIGSSRGLALKGHELLQKFQEARSPFAMKLCPFIEGMTPLSPDFQRIVSEALQKIGTPPVRSCGELLSSSFPADRIEGLRCSYQIAPDEARQLIFSALARENDPNLISALLTALAYHGTFGSETVSVLMNLLKHPDKRVRANAVEAARRLSPRLRQPLLAPLLTDESNRVIANSLIGFTDNWNDDCQKALDGLVFSNDRIKRFSAIFCISELGGWKNLSSLLRLCMDQDSSVNSRARETLCLLRSETEMTHGHQQAGLHFDSAFEALGIDPASSATSISIRDLAGILRESFNRYLLFSMNSSSEKDLVEVMKYVESGRDPWVMTHVRPLMNNSSPSVRYYARRAIYAIEDTLRKSLGTGKGGRRNSANESVTGKIELFTEGLNTSDPWARLETIESAPGAAVNIGAAEVVSAIAARLSREQDSAVLQNLVLFAGLLGGKGSLNLIKPFLNHPDPRVRANAVEAFGIISPEATEELHPLLNDQDNRTRANAIIAIYHKYPGEALRSLTEMIYSQEAWMKDSALFAARTIKGPMITSALLEALPRSTNLEMTVKIARTLESIGGIHQIPQLQNLLKAEKDPKRILVFRHILETIGLGSSEIDLSDLFSSSESDMLHGSIAESEVIPPAAFRMMDSIYHSLLEELNSADDIVRRRALLHIAESRDPSLFKILEIIILKDPCLSIRLLALSLRRELTFSFTGSEISVSGPGL</sequence>
<dbReference type="InterPro" id="IPR004155">
    <property type="entry name" value="PBS_lyase_HEAT"/>
</dbReference>
<dbReference type="SUPFAM" id="SSF48371">
    <property type="entry name" value="ARM repeat"/>
    <property type="match status" value="2"/>
</dbReference>
<proteinExistence type="predicted"/>
<dbReference type="InterPro" id="IPR016024">
    <property type="entry name" value="ARM-type_fold"/>
</dbReference>
<reference evidence="1 2" key="1">
    <citation type="journal article" date="2017" name="ISME J.">
        <title>Potential for microbial H2 and metal transformations associated with novel bacteria and archaea in deep terrestrial subsurface sediments.</title>
        <authorList>
            <person name="Hernsdorf A.W."/>
            <person name="Amano Y."/>
            <person name="Miyakawa K."/>
            <person name="Ise K."/>
            <person name="Suzuki Y."/>
            <person name="Anantharaman K."/>
            <person name="Probst A."/>
            <person name="Burstein D."/>
            <person name="Thomas B.C."/>
            <person name="Banfield J.F."/>
        </authorList>
    </citation>
    <scope>NUCLEOTIDE SEQUENCE [LARGE SCALE GENOMIC DNA]</scope>
    <source>
        <strain evidence="1">HGW-Wallbacteria-1</strain>
    </source>
</reference>
<organism evidence="1 2">
    <name type="scientific">Candidatus Wallbacteria bacterium HGW-Wallbacteria-1</name>
    <dbReference type="NCBI Taxonomy" id="2013854"/>
    <lineage>
        <taxon>Bacteria</taxon>
        <taxon>Candidatus Walliibacteriota</taxon>
    </lineage>
</organism>
<protein>
    <submittedName>
        <fullName evidence="1">Uncharacterized protein</fullName>
    </submittedName>
</protein>
<dbReference type="EMBL" id="PGXC01000007">
    <property type="protein sequence ID" value="PKK90143.1"/>
    <property type="molecule type" value="Genomic_DNA"/>
</dbReference>
<evidence type="ECO:0000313" key="1">
    <source>
        <dbReference type="EMBL" id="PKK90143.1"/>
    </source>
</evidence>
<dbReference type="PANTHER" id="PTHR12697:SF5">
    <property type="entry name" value="DEOXYHYPUSINE HYDROXYLASE"/>
    <property type="match status" value="1"/>
</dbReference>
<dbReference type="AlphaFoldDB" id="A0A2N1PP79"/>
<accession>A0A2N1PP79</accession>
<dbReference type="PANTHER" id="PTHR12697">
    <property type="entry name" value="PBS LYASE HEAT-LIKE PROTEIN"/>
    <property type="match status" value="1"/>
</dbReference>
<dbReference type="SMART" id="SM00567">
    <property type="entry name" value="EZ_HEAT"/>
    <property type="match status" value="5"/>
</dbReference>
<dbReference type="GO" id="GO:0016491">
    <property type="term" value="F:oxidoreductase activity"/>
    <property type="evidence" value="ECO:0007669"/>
    <property type="project" value="TreeGrafter"/>
</dbReference>
<name>A0A2N1PP79_9BACT</name>
<comment type="caution">
    <text evidence="1">The sequence shown here is derived from an EMBL/GenBank/DDBJ whole genome shotgun (WGS) entry which is preliminary data.</text>
</comment>
<dbReference type="Pfam" id="PF13646">
    <property type="entry name" value="HEAT_2"/>
    <property type="match status" value="3"/>
</dbReference>